<evidence type="ECO:0000313" key="3">
    <source>
        <dbReference type="Proteomes" id="UP000600080"/>
    </source>
</evidence>
<evidence type="ECO:0000313" key="2">
    <source>
        <dbReference type="EMBL" id="GGN43141.1"/>
    </source>
</evidence>
<feature type="chain" id="PRO_5047478550" description="Secreted protein" evidence="1">
    <location>
        <begin position="33"/>
        <end position="92"/>
    </location>
</feature>
<keyword evidence="3" id="KW-1185">Reference proteome</keyword>
<accession>A0ABQ2JCQ2</accession>
<evidence type="ECO:0000256" key="1">
    <source>
        <dbReference type="SAM" id="SignalP"/>
    </source>
</evidence>
<dbReference type="EMBL" id="BMND01000008">
    <property type="protein sequence ID" value="GGN43141.1"/>
    <property type="molecule type" value="Genomic_DNA"/>
</dbReference>
<name>A0ABQ2JCQ2_9ACTN</name>
<dbReference type="Proteomes" id="UP000600080">
    <property type="component" value="Unassembled WGS sequence"/>
</dbReference>
<protein>
    <recommendedName>
        <fullName evidence="4">Secreted protein</fullName>
    </recommendedName>
</protein>
<comment type="caution">
    <text evidence="2">The sequence shown here is derived from an EMBL/GenBank/DDBJ whole genome shotgun (WGS) entry which is preliminary data.</text>
</comment>
<evidence type="ECO:0008006" key="4">
    <source>
        <dbReference type="Google" id="ProtNLM"/>
    </source>
</evidence>
<reference evidence="3" key="1">
    <citation type="journal article" date="2019" name="Int. J. Syst. Evol. Microbiol.">
        <title>The Global Catalogue of Microorganisms (GCM) 10K type strain sequencing project: providing services to taxonomists for standard genome sequencing and annotation.</title>
        <authorList>
            <consortium name="The Broad Institute Genomics Platform"/>
            <consortium name="The Broad Institute Genome Sequencing Center for Infectious Disease"/>
            <person name="Wu L."/>
            <person name="Ma J."/>
        </authorList>
    </citation>
    <scope>NUCLEOTIDE SEQUENCE [LARGE SCALE GENOMIC DNA]</scope>
    <source>
        <strain evidence="3">CGMCC 4.7323</strain>
    </source>
</reference>
<feature type="signal peptide" evidence="1">
    <location>
        <begin position="1"/>
        <end position="32"/>
    </location>
</feature>
<organism evidence="2 3">
    <name type="scientific">Streptomyces kronopolitis</name>
    <dbReference type="NCBI Taxonomy" id="1612435"/>
    <lineage>
        <taxon>Bacteria</taxon>
        <taxon>Bacillati</taxon>
        <taxon>Actinomycetota</taxon>
        <taxon>Actinomycetes</taxon>
        <taxon>Kitasatosporales</taxon>
        <taxon>Streptomycetaceae</taxon>
        <taxon>Streptomyces</taxon>
    </lineage>
</organism>
<proteinExistence type="predicted"/>
<sequence length="92" mass="9971">MISRKVRSVAVGACLAVAASGLSFLFAAPANADQADCITYLKRHGYTKAWAGVRHACSRDGAWADENWCWIELTSLRVDGGVAGEACRRARW</sequence>
<gene>
    <name evidence="2" type="ORF">GCM10012285_24190</name>
</gene>
<keyword evidence="1" id="KW-0732">Signal</keyword>